<accession>A0A7X6M1U4</accession>
<evidence type="ECO:0008006" key="3">
    <source>
        <dbReference type="Google" id="ProtNLM"/>
    </source>
</evidence>
<organism evidence="1 2">
    <name type="scientific">Nocardia veterana</name>
    <dbReference type="NCBI Taxonomy" id="132249"/>
    <lineage>
        <taxon>Bacteria</taxon>
        <taxon>Bacillati</taxon>
        <taxon>Actinomycetota</taxon>
        <taxon>Actinomycetes</taxon>
        <taxon>Mycobacteriales</taxon>
        <taxon>Nocardiaceae</taxon>
        <taxon>Nocardia</taxon>
    </lineage>
</organism>
<gene>
    <name evidence="1" type="ORF">HGA07_24190</name>
</gene>
<dbReference type="InterPro" id="IPR023393">
    <property type="entry name" value="START-like_dom_sf"/>
</dbReference>
<dbReference type="EMBL" id="JAAXPE010000033">
    <property type="protein sequence ID" value="NKY88708.1"/>
    <property type="molecule type" value="Genomic_DNA"/>
</dbReference>
<dbReference type="Gene3D" id="3.30.530.20">
    <property type="match status" value="1"/>
</dbReference>
<dbReference type="SUPFAM" id="SSF55961">
    <property type="entry name" value="Bet v1-like"/>
    <property type="match status" value="1"/>
</dbReference>
<dbReference type="AlphaFoldDB" id="A0A7X6M1U4"/>
<evidence type="ECO:0000313" key="1">
    <source>
        <dbReference type="EMBL" id="NKY88708.1"/>
    </source>
</evidence>
<sequence length="171" mass="18200">MSVVDKAKDQLGDLVGTVLGGPGRTGHPQTVTIDRPRAEIEQFWRDPERLSTVFRGIAEVRAVENGRYEWRLVPGGGSVTWATALTAEPGCVRFTAIGEPGTQSGPGLRVDLRTAPHDLGTEVTLTTSTAAPDVLTDPVVYTVLYRARALLQTGEVPTLAHNPSARSATTG</sequence>
<keyword evidence="2" id="KW-1185">Reference proteome</keyword>
<dbReference type="RefSeq" id="WP_040717856.1">
    <property type="nucleotide sequence ID" value="NZ_CAWPHS010000027.1"/>
</dbReference>
<proteinExistence type="predicted"/>
<protein>
    <recommendedName>
        <fullName evidence="3">Polyketide cyclase/dehydrase/lipid transport protein</fullName>
    </recommendedName>
</protein>
<reference evidence="1 2" key="1">
    <citation type="submission" date="2020-04" db="EMBL/GenBank/DDBJ databases">
        <title>MicrobeNet Type strains.</title>
        <authorList>
            <person name="Nicholson A.C."/>
        </authorList>
    </citation>
    <scope>NUCLEOTIDE SEQUENCE [LARGE SCALE GENOMIC DNA]</scope>
    <source>
        <strain evidence="1 2">DSM 44445</strain>
    </source>
</reference>
<evidence type="ECO:0000313" key="2">
    <source>
        <dbReference type="Proteomes" id="UP000523447"/>
    </source>
</evidence>
<comment type="caution">
    <text evidence="1">The sequence shown here is derived from an EMBL/GenBank/DDBJ whole genome shotgun (WGS) entry which is preliminary data.</text>
</comment>
<name>A0A7X6M1U4_9NOCA</name>
<dbReference type="Proteomes" id="UP000523447">
    <property type="component" value="Unassembled WGS sequence"/>
</dbReference>